<gene>
    <name evidence="1" type="ORF">A4A49_59158</name>
</gene>
<name>A0A1J6IX59_NICAT</name>
<accession>A0A1J6IX59</accession>
<evidence type="ECO:0000313" key="1">
    <source>
        <dbReference type="EMBL" id="OIT08852.1"/>
    </source>
</evidence>
<organism evidence="1 2">
    <name type="scientific">Nicotiana attenuata</name>
    <name type="common">Coyote tobacco</name>
    <dbReference type="NCBI Taxonomy" id="49451"/>
    <lineage>
        <taxon>Eukaryota</taxon>
        <taxon>Viridiplantae</taxon>
        <taxon>Streptophyta</taxon>
        <taxon>Embryophyta</taxon>
        <taxon>Tracheophyta</taxon>
        <taxon>Spermatophyta</taxon>
        <taxon>Magnoliopsida</taxon>
        <taxon>eudicotyledons</taxon>
        <taxon>Gunneridae</taxon>
        <taxon>Pentapetalae</taxon>
        <taxon>asterids</taxon>
        <taxon>lamiids</taxon>
        <taxon>Solanales</taxon>
        <taxon>Solanaceae</taxon>
        <taxon>Nicotianoideae</taxon>
        <taxon>Nicotianeae</taxon>
        <taxon>Nicotiana</taxon>
    </lineage>
</organism>
<dbReference type="EMBL" id="MJEQ01031150">
    <property type="protein sequence ID" value="OIT08852.1"/>
    <property type="molecule type" value="Genomic_DNA"/>
</dbReference>
<dbReference type="Gramene" id="OIT08852">
    <property type="protein sequence ID" value="OIT08852"/>
    <property type="gene ID" value="A4A49_59158"/>
</dbReference>
<protein>
    <submittedName>
        <fullName evidence="1">Uncharacterized protein</fullName>
    </submittedName>
</protein>
<sequence length="70" mass="8151">MIGSFKYIIQASTFHCFYSFLYQTMPQLRESHSPVYCYSISVINIQMPVNPQKKTRGCNEQSTEFCENGK</sequence>
<reference evidence="1" key="1">
    <citation type="submission" date="2016-11" db="EMBL/GenBank/DDBJ databases">
        <title>The genome of Nicotiana attenuata.</title>
        <authorList>
            <person name="Xu S."/>
            <person name="Brockmoeller T."/>
            <person name="Gaquerel E."/>
            <person name="Navarro A."/>
            <person name="Kuhl H."/>
            <person name="Gase K."/>
            <person name="Ling Z."/>
            <person name="Zhou W."/>
            <person name="Kreitzer C."/>
            <person name="Stanke M."/>
            <person name="Tang H."/>
            <person name="Lyons E."/>
            <person name="Pandey P."/>
            <person name="Pandey S.P."/>
            <person name="Timmermann B."/>
            <person name="Baldwin I.T."/>
        </authorList>
    </citation>
    <scope>NUCLEOTIDE SEQUENCE [LARGE SCALE GENOMIC DNA]</scope>
    <source>
        <strain evidence="1">UT</strain>
    </source>
</reference>
<dbReference type="Proteomes" id="UP000187609">
    <property type="component" value="Unassembled WGS sequence"/>
</dbReference>
<keyword evidence="2" id="KW-1185">Reference proteome</keyword>
<comment type="caution">
    <text evidence="1">The sequence shown here is derived from an EMBL/GenBank/DDBJ whole genome shotgun (WGS) entry which is preliminary data.</text>
</comment>
<proteinExistence type="predicted"/>
<evidence type="ECO:0000313" key="2">
    <source>
        <dbReference type="Proteomes" id="UP000187609"/>
    </source>
</evidence>
<dbReference type="AlphaFoldDB" id="A0A1J6IX59"/>